<dbReference type="RefSeq" id="WP_380147446.1">
    <property type="nucleotide sequence ID" value="NZ_JBHUOR010000040.1"/>
</dbReference>
<feature type="transmembrane region" description="Helical" evidence="1">
    <location>
        <begin position="68"/>
        <end position="87"/>
    </location>
</feature>
<gene>
    <name evidence="3" type="ORF">ACFSY7_07705</name>
</gene>
<feature type="transmembrane region" description="Helical" evidence="1">
    <location>
        <begin position="117"/>
        <end position="134"/>
    </location>
</feature>
<protein>
    <submittedName>
        <fullName evidence="3">Zf-HC2 domain-containing protein</fullName>
    </submittedName>
</protein>
<comment type="caution">
    <text evidence="3">The sequence shown here is derived from an EMBL/GenBank/DDBJ whole genome shotgun (WGS) entry which is preliminary data.</text>
</comment>
<evidence type="ECO:0000256" key="1">
    <source>
        <dbReference type="SAM" id="Phobius"/>
    </source>
</evidence>
<feature type="transmembrane region" description="Helical" evidence="1">
    <location>
        <begin position="146"/>
        <end position="166"/>
    </location>
</feature>
<accession>A0ABW5XZX0</accession>
<evidence type="ECO:0000313" key="3">
    <source>
        <dbReference type="EMBL" id="MFD2868382.1"/>
    </source>
</evidence>
<sequence>MKECQIVEDLLPSYEEDLLQPDSKAFVDEHLKHCEKCRKLVADMGKPLPAFEVKHDVRKLQKTIKKSSFMQMLLIVLMAAGAAYSAYGAEEGLYFILIYPLLGALLYGFYGKMRIPLVIATITTTIFVALIPALEMPTMYDTLQEFIGLFIYVPILLLFFMIGFLLTKCWNMMTGREKYEKK</sequence>
<keyword evidence="1" id="KW-0472">Membrane</keyword>
<evidence type="ECO:0000313" key="4">
    <source>
        <dbReference type="Proteomes" id="UP001597568"/>
    </source>
</evidence>
<dbReference type="EMBL" id="JBHUOR010000040">
    <property type="protein sequence ID" value="MFD2868382.1"/>
    <property type="molecule type" value="Genomic_DNA"/>
</dbReference>
<evidence type="ECO:0000259" key="2">
    <source>
        <dbReference type="Pfam" id="PF13490"/>
    </source>
</evidence>
<reference evidence="4" key="1">
    <citation type="journal article" date="2019" name="Int. J. Syst. Evol. Microbiol.">
        <title>The Global Catalogue of Microorganisms (GCM) 10K type strain sequencing project: providing services to taxonomists for standard genome sequencing and annotation.</title>
        <authorList>
            <consortium name="The Broad Institute Genomics Platform"/>
            <consortium name="The Broad Institute Genome Sequencing Center for Infectious Disease"/>
            <person name="Wu L."/>
            <person name="Ma J."/>
        </authorList>
    </citation>
    <scope>NUCLEOTIDE SEQUENCE [LARGE SCALE GENOMIC DNA]</scope>
    <source>
        <strain evidence="4">KCTC 33522</strain>
    </source>
</reference>
<feature type="transmembrane region" description="Helical" evidence="1">
    <location>
        <begin position="93"/>
        <end position="110"/>
    </location>
</feature>
<keyword evidence="1" id="KW-0812">Transmembrane</keyword>
<dbReference type="Pfam" id="PF13490">
    <property type="entry name" value="zf-HC2"/>
    <property type="match status" value="1"/>
</dbReference>
<name>A0ABW5XZX0_9BACL</name>
<organism evidence="3 4">
    <name type="scientific">Kurthia populi</name>
    <dbReference type="NCBI Taxonomy" id="1562132"/>
    <lineage>
        <taxon>Bacteria</taxon>
        <taxon>Bacillati</taxon>
        <taxon>Bacillota</taxon>
        <taxon>Bacilli</taxon>
        <taxon>Bacillales</taxon>
        <taxon>Caryophanaceae</taxon>
        <taxon>Kurthia</taxon>
    </lineage>
</organism>
<feature type="domain" description="Putative zinc-finger" evidence="2">
    <location>
        <begin position="4"/>
        <end position="38"/>
    </location>
</feature>
<keyword evidence="1" id="KW-1133">Transmembrane helix</keyword>
<dbReference type="InterPro" id="IPR027383">
    <property type="entry name" value="Znf_put"/>
</dbReference>
<keyword evidence="4" id="KW-1185">Reference proteome</keyword>
<proteinExistence type="predicted"/>
<dbReference type="Proteomes" id="UP001597568">
    <property type="component" value="Unassembled WGS sequence"/>
</dbReference>